<accession>A0A7J8IG33</accession>
<dbReference type="InterPro" id="IPR050108">
    <property type="entry name" value="CDK"/>
</dbReference>
<dbReference type="Pfam" id="PF00069">
    <property type="entry name" value="Pkinase"/>
    <property type="match status" value="1"/>
</dbReference>
<dbReference type="GO" id="GO:0005524">
    <property type="term" value="F:ATP binding"/>
    <property type="evidence" value="ECO:0007669"/>
    <property type="project" value="UniProtKB-KW"/>
</dbReference>
<gene>
    <name evidence="10" type="ORF">HJG63_002598</name>
</gene>
<dbReference type="Gene3D" id="1.10.510.10">
    <property type="entry name" value="Transferase(Phosphotransferase) domain 1"/>
    <property type="match status" value="1"/>
</dbReference>
<comment type="subcellular location">
    <subcellularLocation>
        <location evidence="1">Nucleus</location>
    </subcellularLocation>
</comment>
<reference evidence="10 11" key="1">
    <citation type="journal article" date="2020" name="Nature">
        <title>Six reference-quality genomes reveal evolution of bat adaptations.</title>
        <authorList>
            <person name="Jebb D."/>
            <person name="Huang Z."/>
            <person name="Pippel M."/>
            <person name="Hughes G.M."/>
            <person name="Lavrichenko K."/>
            <person name="Devanna P."/>
            <person name="Winkler S."/>
            <person name="Jermiin L.S."/>
            <person name="Skirmuntt E.C."/>
            <person name="Katzourakis A."/>
            <person name="Burkitt-Gray L."/>
            <person name="Ray D.A."/>
            <person name="Sullivan K.A.M."/>
            <person name="Roscito J.G."/>
            <person name="Kirilenko B.M."/>
            <person name="Davalos L.M."/>
            <person name="Corthals A.P."/>
            <person name="Power M.L."/>
            <person name="Jones G."/>
            <person name="Ransome R.D."/>
            <person name="Dechmann D.K.N."/>
            <person name="Locatelli A.G."/>
            <person name="Puechmaille S.J."/>
            <person name="Fedrigo O."/>
            <person name="Jarvis E.D."/>
            <person name="Hiller M."/>
            <person name="Vernes S.C."/>
            <person name="Myers E.W."/>
            <person name="Teeling E.C."/>
        </authorList>
    </citation>
    <scope>NUCLEOTIDE SEQUENCE [LARGE SCALE GENOMIC DNA]</scope>
    <source>
        <strain evidence="10">MRouAeg1</strain>
        <tissue evidence="10">Muscle</tissue>
    </source>
</reference>
<evidence type="ECO:0000313" key="10">
    <source>
        <dbReference type="EMBL" id="KAF6483596.1"/>
    </source>
</evidence>
<evidence type="ECO:0000313" key="11">
    <source>
        <dbReference type="Proteomes" id="UP000593571"/>
    </source>
</evidence>
<evidence type="ECO:0000256" key="6">
    <source>
        <dbReference type="ARBA" id="ARBA00022777"/>
    </source>
</evidence>
<name>A0A7J8IG33_ROUAE</name>
<comment type="similarity">
    <text evidence="2">Belongs to the protein kinase superfamily. CMGC Ser/Thr protein kinase family. CDC2/CDKX subfamily.</text>
</comment>
<evidence type="ECO:0000259" key="9">
    <source>
        <dbReference type="PROSITE" id="PS50011"/>
    </source>
</evidence>
<keyword evidence="4" id="KW-0808">Transferase</keyword>
<dbReference type="SUPFAM" id="SSF56112">
    <property type="entry name" value="Protein kinase-like (PK-like)"/>
    <property type="match status" value="1"/>
</dbReference>
<dbReference type="AlphaFoldDB" id="A0A7J8IG33"/>
<dbReference type="GO" id="GO:0004693">
    <property type="term" value="F:cyclin-dependent protein serine/threonine kinase activity"/>
    <property type="evidence" value="ECO:0007669"/>
    <property type="project" value="TreeGrafter"/>
</dbReference>
<evidence type="ECO:0000256" key="5">
    <source>
        <dbReference type="ARBA" id="ARBA00022741"/>
    </source>
</evidence>
<dbReference type="GO" id="GO:0008353">
    <property type="term" value="F:RNA polymerase II CTD heptapeptide repeat kinase activity"/>
    <property type="evidence" value="ECO:0007669"/>
    <property type="project" value="TreeGrafter"/>
</dbReference>
<dbReference type="PANTHER" id="PTHR24056">
    <property type="entry name" value="CELL DIVISION PROTEIN KINASE"/>
    <property type="match status" value="1"/>
</dbReference>
<keyword evidence="8" id="KW-0539">Nucleus</keyword>
<dbReference type="InterPro" id="IPR011009">
    <property type="entry name" value="Kinase-like_dom_sf"/>
</dbReference>
<comment type="caution">
    <text evidence="10">The sequence shown here is derived from an EMBL/GenBank/DDBJ whole genome shotgun (WGS) entry which is preliminary data.</text>
</comment>
<proteinExistence type="inferred from homology"/>
<keyword evidence="7" id="KW-0067">ATP-binding</keyword>
<organism evidence="10 11">
    <name type="scientific">Rousettus aegyptiacus</name>
    <name type="common">Egyptian fruit bat</name>
    <name type="synonym">Pteropus aegyptiacus</name>
    <dbReference type="NCBI Taxonomy" id="9407"/>
    <lineage>
        <taxon>Eukaryota</taxon>
        <taxon>Metazoa</taxon>
        <taxon>Chordata</taxon>
        <taxon>Craniata</taxon>
        <taxon>Vertebrata</taxon>
        <taxon>Euteleostomi</taxon>
        <taxon>Mammalia</taxon>
        <taxon>Eutheria</taxon>
        <taxon>Laurasiatheria</taxon>
        <taxon>Chiroptera</taxon>
        <taxon>Yinpterochiroptera</taxon>
        <taxon>Pteropodoidea</taxon>
        <taxon>Pteropodidae</taxon>
        <taxon>Rousettinae</taxon>
        <taxon>Rousettus</taxon>
    </lineage>
</organism>
<evidence type="ECO:0000256" key="1">
    <source>
        <dbReference type="ARBA" id="ARBA00004123"/>
    </source>
</evidence>
<keyword evidence="5" id="KW-0547">Nucleotide-binding</keyword>
<dbReference type="PROSITE" id="PS00108">
    <property type="entry name" value="PROTEIN_KINASE_ST"/>
    <property type="match status" value="1"/>
</dbReference>
<dbReference type="PROSITE" id="PS50011">
    <property type="entry name" value="PROTEIN_KINASE_DOM"/>
    <property type="match status" value="1"/>
</dbReference>
<dbReference type="EMBL" id="JACASE010000003">
    <property type="protein sequence ID" value="KAF6483596.1"/>
    <property type="molecule type" value="Genomic_DNA"/>
</dbReference>
<evidence type="ECO:0000256" key="7">
    <source>
        <dbReference type="ARBA" id="ARBA00022840"/>
    </source>
</evidence>
<keyword evidence="11" id="KW-1185">Reference proteome</keyword>
<evidence type="ECO:0000256" key="2">
    <source>
        <dbReference type="ARBA" id="ARBA00006485"/>
    </source>
</evidence>
<keyword evidence="3" id="KW-0723">Serine/threonine-protein kinase</keyword>
<feature type="domain" description="Protein kinase" evidence="9">
    <location>
        <begin position="1"/>
        <end position="268"/>
    </location>
</feature>
<dbReference type="InterPro" id="IPR000719">
    <property type="entry name" value="Prot_kinase_dom"/>
</dbReference>
<dbReference type="Proteomes" id="UP000593571">
    <property type="component" value="Unassembled WGS sequence"/>
</dbReference>
<evidence type="ECO:0000256" key="8">
    <source>
        <dbReference type="ARBA" id="ARBA00023242"/>
    </source>
</evidence>
<evidence type="ECO:0000256" key="4">
    <source>
        <dbReference type="ARBA" id="ARBA00022679"/>
    </source>
</evidence>
<protein>
    <submittedName>
        <fullName evidence="10">Cyclin dependent kinase 9</fullName>
    </submittedName>
</protein>
<dbReference type="InterPro" id="IPR008271">
    <property type="entry name" value="Ser/Thr_kinase_AS"/>
</dbReference>
<sequence>MQMLLNGLYYIHRNKILHRDMKAANVLITRDGVLKLADFGLARAFSLAKNSQPNRYTNRVVTLWYRPPELLLGEDFRVGRRGQGPGLSPPLPGLPEPPASGHCVSGGSRAQGALLVRSSSQGSGTTAPPLTCGVPGASWRRCGPAALSCRATRSSTSLPSSASSVAPSPLRCVARLPGPLVPAGCRDPPVSLAGEEWGVEQKESSLWRGSCWGDRACPLGPHRLCGSVTGPFCGLGRAFGLHTSELSFSSVKQLCLCQPRCTYSSQFT</sequence>
<keyword evidence="6 10" id="KW-0418">Kinase</keyword>
<dbReference type="GO" id="GO:0005634">
    <property type="term" value="C:nucleus"/>
    <property type="evidence" value="ECO:0007669"/>
    <property type="project" value="UniProtKB-SubCell"/>
</dbReference>
<dbReference type="PANTHER" id="PTHR24056:SF233">
    <property type="entry name" value="CYCLIN-DEPENDENT KINASE 9"/>
    <property type="match status" value="1"/>
</dbReference>
<evidence type="ECO:0000256" key="3">
    <source>
        <dbReference type="ARBA" id="ARBA00022527"/>
    </source>
</evidence>